<evidence type="ECO:0000256" key="4">
    <source>
        <dbReference type="ARBA" id="ARBA00022679"/>
    </source>
</evidence>
<keyword evidence="5 8" id="KW-0418">Kinase</keyword>
<keyword evidence="4 8" id="KW-0808">Transferase</keyword>
<organism evidence="8 9">
    <name type="scientific">Flagellimonas halotolerans</name>
    <dbReference type="NCBI Taxonomy" id="3112164"/>
    <lineage>
        <taxon>Bacteria</taxon>
        <taxon>Pseudomonadati</taxon>
        <taxon>Bacteroidota</taxon>
        <taxon>Flavobacteriia</taxon>
        <taxon>Flavobacteriales</taxon>
        <taxon>Flavobacteriaceae</taxon>
        <taxon>Flagellimonas</taxon>
    </lineage>
</organism>
<evidence type="ECO:0000259" key="6">
    <source>
        <dbReference type="PROSITE" id="PS50109"/>
    </source>
</evidence>
<dbReference type="InterPro" id="IPR052162">
    <property type="entry name" value="Sensor_kinase/Photoreceptor"/>
</dbReference>
<dbReference type="InterPro" id="IPR003594">
    <property type="entry name" value="HATPase_dom"/>
</dbReference>
<comment type="catalytic activity">
    <reaction evidence="1">
        <text>ATP + protein L-histidine = ADP + protein N-phospho-L-histidine.</text>
        <dbReference type="EC" id="2.7.13.3"/>
    </reaction>
</comment>
<accession>A0ABU6IRR0</accession>
<dbReference type="RefSeq" id="WP_326278913.1">
    <property type="nucleotide sequence ID" value="NZ_JAYKYV010000008.1"/>
</dbReference>
<sequence length="359" mass="40928">MNPQLEPFFDQSMDCLCIADYNGYFVRVNPAFIKLLGYTEEELGSKLISEFIYHEDRERTAAHREELKNNVPLVNFENRYVCKSGAIVWLHWTSIPLEKERLIYAIAKDITHTKKLEKERILHLSQLSKVNEKLKQQNYSTSHDLRSPLNNMLSLVNLLDLTKIDDVDTKEILSLIKLSAEGLKNTMNAYIDSYSEEDVRNMVLEDVDFKNVFDKVQNSISSLIQRAGAKFHIDFSAMPSVHFKDIYMESIFLNLITNSIKYARPNVPPIISISTAQENGKKKLTYTDNGLGFDMEKVGTLIFKLNEKFHGNEDSKGVGLYLVHEQLTSLGGSISVDSKVNQGTTFTILFKAQIPSITN</sequence>
<reference evidence="8 9" key="1">
    <citation type="submission" date="2024-01" db="EMBL/GenBank/DDBJ databases">
        <title>The strains designed SYSU M86414 and SYSU M84420 isolated from the marine sediment in San Sha City (Hainan Province, China).</title>
        <authorList>
            <person name="Guo D."/>
        </authorList>
    </citation>
    <scope>NUCLEOTIDE SEQUENCE [LARGE SCALE GENOMIC DNA]</scope>
    <source>
        <strain evidence="8 9">SYSU M84420</strain>
    </source>
</reference>
<dbReference type="InterPro" id="IPR036097">
    <property type="entry name" value="HisK_dim/P_sf"/>
</dbReference>
<proteinExistence type="predicted"/>
<keyword evidence="9" id="KW-1185">Reference proteome</keyword>
<feature type="domain" description="Histidine kinase" evidence="6">
    <location>
        <begin position="140"/>
        <end position="354"/>
    </location>
</feature>
<evidence type="ECO:0000256" key="5">
    <source>
        <dbReference type="ARBA" id="ARBA00022777"/>
    </source>
</evidence>
<comment type="caution">
    <text evidence="8">The sequence shown here is derived from an EMBL/GenBank/DDBJ whole genome shotgun (WGS) entry which is preliminary data.</text>
</comment>
<dbReference type="InterPro" id="IPR035965">
    <property type="entry name" value="PAS-like_dom_sf"/>
</dbReference>
<dbReference type="SMART" id="SM00091">
    <property type="entry name" value="PAS"/>
    <property type="match status" value="1"/>
</dbReference>
<protein>
    <recommendedName>
        <fullName evidence="2">histidine kinase</fullName>
        <ecNumber evidence="2">2.7.13.3</ecNumber>
    </recommendedName>
</protein>
<dbReference type="SMART" id="SM00387">
    <property type="entry name" value="HATPase_c"/>
    <property type="match status" value="1"/>
</dbReference>
<evidence type="ECO:0000313" key="9">
    <source>
        <dbReference type="Proteomes" id="UP001355298"/>
    </source>
</evidence>
<dbReference type="CDD" id="cd00082">
    <property type="entry name" value="HisKA"/>
    <property type="match status" value="1"/>
</dbReference>
<dbReference type="InterPro" id="IPR000014">
    <property type="entry name" value="PAS"/>
</dbReference>
<dbReference type="CDD" id="cd00130">
    <property type="entry name" value="PAS"/>
    <property type="match status" value="1"/>
</dbReference>
<dbReference type="Gene3D" id="3.30.450.20">
    <property type="entry name" value="PAS domain"/>
    <property type="match status" value="1"/>
</dbReference>
<dbReference type="Proteomes" id="UP001355298">
    <property type="component" value="Unassembled WGS sequence"/>
</dbReference>
<dbReference type="Gene3D" id="1.10.287.130">
    <property type="match status" value="1"/>
</dbReference>
<evidence type="ECO:0000256" key="2">
    <source>
        <dbReference type="ARBA" id="ARBA00012438"/>
    </source>
</evidence>
<dbReference type="SUPFAM" id="SSF47384">
    <property type="entry name" value="Homodimeric domain of signal transducing histidine kinase"/>
    <property type="match status" value="1"/>
</dbReference>
<dbReference type="SUPFAM" id="SSF55785">
    <property type="entry name" value="PYP-like sensor domain (PAS domain)"/>
    <property type="match status" value="1"/>
</dbReference>
<evidence type="ECO:0000256" key="3">
    <source>
        <dbReference type="ARBA" id="ARBA00022553"/>
    </source>
</evidence>
<dbReference type="Pfam" id="PF13426">
    <property type="entry name" value="PAS_9"/>
    <property type="match status" value="1"/>
</dbReference>
<dbReference type="Pfam" id="PF02518">
    <property type="entry name" value="HATPase_c"/>
    <property type="match status" value="1"/>
</dbReference>
<gene>
    <name evidence="8" type="ORF">VOP03_10625</name>
</gene>
<keyword evidence="3" id="KW-0597">Phosphoprotein</keyword>
<dbReference type="PROSITE" id="PS50112">
    <property type="entry name" value="PAS"/>
    <property type="match status" value="1"/>
</dbReference>
<feature type="domain" description="PAS" evidence="7">
    <location>
        <begin position="1"/>
        <end position="58"/>
    </location>
</feature>
<dbReference type="InterPro" id="IPR003661">
    <property type="entry name" value="HisK_dim/P_dom"/>
</dbReference>
<evidence type="ECO:0000256" key="1">
    <source>
        <dbReference type="ARBA" id="ARBA00000085"/>
    </source>
</evidence>
<evidence type="ECO:0000313" key="8">
    <source>
        <dbReference type="EMBL" id="MEC4265802.1"/>
    </source>
</evidence>
<dbReference type="InterPro" id="IPR005467">
    <property type="entry name" value="His_kinase_dom"/>
</dbReference>
<dbReference type="InterPro" id="IPR004358">
    <property type="entry name" value="Sig_transdc_His_kin-like_C"/>
</dbReference>
<dbReference type="NCBIfam" id="TIGR00229">
    <property type="entry name" value="sensory_box"/>
    <property type="match status" value="1"/>
</dbReference>
<dbReference type="SUPFAM" id="SSF55874">
    <property type="entry name" value="ATPase domain of HSP90 chaperone/DNA topoisomerase II/histidine kinase"/>
    <property type="match status" value="1"/>
</dbReference>
<dbReference type="EC" id="2.7.13.3" evidence="2"/>
<dbReference type="PANTHER" id="PTHR43304">
    <property type="entry name" value="PHYTOCHROME-LIKE PROTEIN CPH1"/>
    <property type="match status" value="1"/>
</dbReference>
<dbReference type="PRINTS" id="PR00344">
    <property type="entry name" value="BCTRLSENSOR"/>
</dbReference>
<dbReference type="PANTHER" id="PTHR43304:SF1">
    <property type="entry name" value="PAC DOMAIN-CONTAINING PROTEIN"/>
    <property type="match status" value="1"/>
</dbReference>
<dbReference type="EMBL" id="JAYMGW010000008">
    <property type="protein sequence ID" value="MEC4265802.1"/>
    <property type="molecule type" value="Genomic_DNA"/>
</dbReference>
<dbReference type="Gene3D" id="3.30.565.10">
    <property type="entry name" value="Histidine kinase-like ATPase, C-terminal domain"/>
    <property type="match status" value="1"/>
</dbReference>
<evidence type="ECO:0000259" key="7">
    <source>
        <dbReference type="PROSITE" id="PS50112"/>
    </source>
</evidence>
<dbReference type="GO" id="GO:0004673">
    <property type="term" value="F:protein histidine kinase activity"/>
    <property type="evidence" value="ECO:0007669"/>
    <property type="project" value="UniProtKB-EC"/>
</dbReference>
<dbReference type="InterPro" id="IPR036890">
    <property type="entry name" value="HATPase_C_sf"/>
</dbReference>
<name>A0ABU6IRR0_9FLAO</name>
<dbReference type="PROSITE" id="PS50109">
    <property type="entry name" value="HIS_KIN"/>
    <property type="match status" value="1"/>
</dbReference>